<dbReference type="RefSeq" id="WP_220229969.1">
    <property type="nucleotide sequence ID" value="NZ_JAICBX010000003.1"/>
</dbReference>
<dbReference type="GO" id="GO:0008757">
    <property type="term" value="F:S-adenosylmethionine-dependent methyltransferase activity"/>
    <property type="evidence" value="ECO:0007669"/>
    <property type="project" value="InterPro"/>
</dbReference>
<dbReference type="GO" id="GO:0032259">
    <property type="term" value="P:methylation"/>
    <property type="evidence" value="ECO:0007669"/>
    <property type="project" value="UniProtKB-KW"/>
</dbReference>
<name>A0AAE2ZQV7_9HYPH</name>
<proteinExistence type="predicted"/>
<protein>
    <submittedName>
        <fullName evidence="2">Class I SAM-dependent methyltransferase</fullName>
    </submittedName>
</protein>
<comment type="caution">
    <text evidence="2">The sequence shown here is derived from an EMBL/GenBank/DDBJ whole genome shotgun (WGS) entry which is preliminary data.</text>
</comment>
<sequence>MLDTDTTVLSHHRDAARLWGKGGRDYDDISFVISDALAHAAQRLAASAGDAALDVATGTGWTARNVARSGADVTAVDISEALLDAAVTLSGPGHPPIRYRQADAEDLPFADAQFDRVISTFGVMFAANHEKAASELSRVCRPGGRLALATWVPGGSVAEFFGLIASHGDAPAPARSPFDWGEPDCLEGLLGGSFDLTFERGVSNAYHDSPEHIRNWYMRGFGPVRDVMDRLERDARTAFIRDLDAYHARYETADGLLHIKREYLVTIGERR</sequence>
<reference evidence="2" key="1">
    <citation type="submission" date="2021-08" db="EMBL/GenBank/DDBJ databases">
        <title>Hoeflea bacterium WL0058 sp. nov., isolated from the sediment.</title>
        <authorList>
            <person name="Wang L."/>
            <person name="Zhang D."/>
        </authorList>
    </citation>
    <scope>NUCLEOTIDE SEQUENCE</scope>
    <source>
        <strain evidence="2">WL0058</strain>
    </source>
</reference>
<dbReference type="Pfam" id="PF08241">
    <property type="entry name" value="Methyltransf_11"/>
    <property type="match status" value="1"/>
</dbReference>
<evidence type="ECO:0000259" key="1">
    <source>
        <dbReference type="Pfam" id="PF08241"/>
    </source>
</evidence>
<keyword evidence="2" id="KW-0808">Transferase</keyword>
<keyword evidence="2" id="KW-0489">Methyltransferase</keyword>
<feature type="domain" description="Methyltransferase type 11" evidence="1">
    <location>
        <begin position="53"/>
        <end position="147"/>
    </location>
</feature>
<dbReference type="AlphaFoldDB" id="A0AAE2ZQV7"/>
<dbReference type="SUPFAM" id="SSF53335">
    <property type="entry name" value="S-adenosyl-L-methionine-dependent methyltransferases"/>
    <property type="match status" value="1"/>
</dbReference>
<dbReference type="InterPro" id="IPR029063">
    <property type="entry name" value="SAM-dependent_MTases_sf"/>
</dbReference>
<dbReference type="PANTHER" id="PTHR43591:SF24">
    <property type="entry name" value="2-METHOXY-6-POLYPRENYL-1,4-BENZOQUINOL METHYLASE, MITOCHONDRIAL"/>
    <property type="match status" value="1"/>
</dbReference>
<organism evidence="2 3">
    <name type="scientific">Flavimaribacter sediminis</name>
    <dbReference type="NCBI Taxonomy" id="2865987"/>
    <lineage>
        <taxon>Bacteria</taxon>
        <taxon>Pseudomonadati</taxon>
        <taxon>Pseudomonadota</taxon>
        <taxon>Alphaproteobacteria</taxon>
        <taxon>Hyphomicrobiales</taxon>
        <taxon>Rhizobiaceae</taxon>
        <taxon>Flavimaribacter</taxon>
    </lineage>
</organism>
<dbReference type="Proteomes" id="UP001196509">
    <property type="component" value="Unassembled WGS sequence"/>
</dbReference>
<dbReference type="EMBL" id="JAICBX010000003">
    <property type="protein sequence ID" value="MBW8639271.1"/>
    <property type="molecule type" value="Genomic_DNA"/>
</dbReference>
<dbReference type="CDD" id="cd02440">
    <property type="entry name" value="AdoMet_MTases"/>
    <property type="match status" value="1"/>
</dbReference>
<dbReference type="InterPro" id="IPR013216">
    <property type="entry name" value="Methyltransf_11"/>
</dbReference>
<gene>
    <name evidence="2" type="ORF">K1W69_18895</name>
</gene>
<dbReference type="PANTHER" id="PTHR43591">
    <property type="entry name" value="METHYLTRANSFERASE"/>
    <property type="match status" value="1"/>
</dbReference>
<keyword evidence="3" id="KW-1185">Reference proteome</keyword>
<accession>A0AAE2ZQV7</accession>
<evidence type="ECO:0000313" key="2">
    <source>
        <dbReference type="EMBL" id="MBW8639271.1"/>
    </source>
</evidence>
<evidence type="ECO:0000313" key="3">
    <source>
        <dbReference type="Proteomes" id="UP001196509"/>
    </source>
</evidence>
<dbReference type="Gene3D" id="3.40.50.150">
    <property type="entry name" value="Vaccinia Virus protein VP39"/>
    <property type="match status" value="1"/>
</dbReference>